<dbReference type="AlphaFoldDB" id="A0A3T0N380"/>
<feature type="domain" description="Bacterial transcriptional activator" evidence="1">
    <location>
        <begin position="103"/>
        <end position="240"/>
    </location>
</feature>
<dbReference type="Gene3D" id="1.10.10.10">
    <property type="entry name" value="Winged helix-like DNA-binding domain superfamily/Winged helix DNA-binding domain"/>
    <property type="match status" value="1"/>
</dbReference>
<dbReference type="InterPro" id="IPR005158">
    <property type="entry name" value="BTAD"/>
</dbReference>
<dbReference type="Proteomes" id="UP000283063">
    <property type="component" value="Chromosome"/>
</dbReference>
<dbReference type="OrthoDB" id="54411at2"/>
<organism evidence="2 3">
    <name type="scientific">Parasedimentitalea marina</name>
    <dbReference type="NCBI Taxonomy" id="2483033"/>
    <lineage>
        <taxon>Bacteria</taxon>
        <taxon>Pseudomonadati</taxon>
        <taxon>Pseudomonadota</taxon>
        <taxon>Alphaproteobacteria</taxon>
        <taxon>Rhodobacterales</taxon>
        <taxon>Paracoccaceae</taxon>
        <taxon>Parasedimentitalea</taxon>
    </lineage>
</organism>
<evidence type="ECO:0000259" key="1">
    <source>
        <dbReference type="SMART" id="SM01043"/>
    </source>
</evidence>
<evidence type="ECO:0000313" key="2">
    <source>
        <dbReference type="EMBL" id="AZV78451.1"/>
    </source>
</evidence>
<protein>
    <recommendedName>
        <fullName evidence="1">Bacterial transcriptional activator domain-containing protein</fullName>
    </recommendedName>
</protein>
<dbReference type="SMART" id="SM01043">
    <property type="entry name" value="BTAD"/>
    <property type="match status" value="1"/>
</dbReference>
<accession>A0A3T0N380</accession>
<keyword evidence="3" id="KW-1185">Reference proteome</keyword>
<dbReference type="Gene3D" id="3.40.50.10610">
    <property type="entry name" value="ABC-type transport auxiliary lipoprotein component"/>
    <property type="match status" value="1"/>
</dbReference>
<dbReference type="RefSeq" id="WP_127749012.1">
    <property type="nucleotide sequence ID" value="NZ_CP033219.1"/>
</dbReference>
<dbReference type="Gene3D" id="1.25.40.10">
    <property type="entry name" value="Tetratricopeptide repeat domain"/>
    <property type="match status" value="2"/>
</dbReference>
<evidence type="ECO:0000313" key="3">
    <source>
        <dbReference type="Proteomes" id="UP000283063"/>
    </source>
</evidence>
<dbReference type="KEGG" id="sedi:EBB79_11540"/>
<dbReference type="SUPFAM" id="SSF48452">
    <property type="entry name" value="TPR-like"/>
    <property type="match status" value="1"/>
</dbReference>
<reference evidence="2 3" key="1">
    <citation type="submission" date="2018-10" db="EMBL/GenBank/DDBJ databases">
        <title>Parasedimentitalea marina sp. nov., a psychrophilic bacterium isolated from deep seawater of the New Britain Trench.</title>
        <authorList>
            <person name="Cao J."/>
        </authorList>
    </citation>
    <scope>NUCLEOTIDE SEQUENCE [LARGE SCALE GENOMIC DNA]</scope>
    <source>
        <strain evidence="2 3">W43</strain>
    </source>
</reference>
<name>A0A3T0N380_9RHOB</name>
<gene>
    <name evidence="2" type="ORF">EBB79_11540</name>
</gene>
<proteinExistence type="predicted"/>
<dbReference type="PANTHER" id="PTHR35807">
    <property type="entry name" value="TRANSCRIPTIONAL REGULATOR REDD-RELATED"/>
    <property type="match status" value="1"/>
</dbReference>
<sequence>MDQESSGYHLVTLGEWRLEKDAREIPIRGRKTKALITFLAFSQFRTHQRRRLANLFWPSLSDTQALASLRQSLAEIRRCTDTSPALINAGHSELQMLSNIIQLDVETMVAEIHDGSVGDEILKSLLQLPDLLVDFHAIGEDFDDWATQTRASLQSRCIDGLRNVYEESDIEPNIRLRVAQTVFALDGFDESAARAIIKSFAELNELPKALAFYDDLYTTFERELDAEPSLRTQDLVAQIKLNLDVPERISATDPTSLLQTISGTVRKTENAIAVLPFESLGPHDLPSYVQLGLLDEVTCALAGAVAPPPLSSNSMRRFLDQPNLSAAQVGQETGARYVVSGSIRSDGVDARVAVQMADTSSEQVIWAEIYHRPLAEVVNLEMPIAAKIVTSFTPSLHGAELGRTSSLSPEDLEPFQLVLRARDLIFNLSTDTFQEAGLLLEAATRKGQSYAPGFAALADWHSVRIWQGWSEDPETDQRLLERHALKAINLNPADGRTMAFLGHNRLIFSYKYKEAQSYFENALRYMPSDAETLNWTVPGLTYSGNPSEAIKNGERALVLSPFDPFRFRNQHFLSIAHYAQRNFERAAELGLRSFEDNPTYVSNLRFTIASLHASGQRSRAKELVTYHHEIQPDFSVSKMISRHPFQSQDKRIRYGRHLVDAGLNP</sequence>
<dbReference type="InterPro" id="IPR051677">
    <property type="entry name" value="AfsR-DnrI-RedD_regulator"/>
</dbReference>
<dbReference type="InterPro" id="IPR011990">
    <property type="entry name" value="TPR-like_helical_dom_sf"/>
</dbReference>
<dbReference type="InterPro" id="IPR036388">
    <property type="entry name" value="WH-like_DNA-bd_sf"/>
</dbReference>
<dbReference type="EMBL" id="CP033219">
    <property type="protein sequence ID" value="AZV78451.1"/>
    <property type="molecule type" value="Genomic_DNA"/>
</dbReference>